<organism evidence="1 2">
    <name type="scientific">Bacillus subtilis</name>
    <dbReference type="NCBI Taxonomy" id="1423"/>
    <lineage>
        <taxon>Bacteria</taxon>
        <taxon>Bacillati</taxon>
        <taxon>Bacillota</taxon>
        <taxon>Bacilli</taxon>
        <taxon>Bacillales</taxon>
        <taxon>Bacillaceae</taxon>
        <taxon>Bacillus</taxon>
    </lineage>
</organism>
<comment type="caution">
    <text evidence="1">The sequence shown here is derived from an EMBL/GenBank/DDBJ whole genome shotgun (WGS) entry which is preliminary data.</text>
</comment>
<evidence type="ECO:0000313" key="2">
    <source>
        <dbReference type="Proteomes" id="UP000032247"/>
    </source>
</evidence>
<reference evidence="1 2" key="1">
    <citation type="submission" date="2014-12" db="EMBL/GenBank/DDBJ databases">
        <title>Comparative genome analysis of Bacillus coagulans HM-08, Clostridium butyricum HM-68, Bacillus subtilis HM-66 and Bacillus licheniformis BL-09.</title>
        <authorList>
            <person name="Zhang H."/>
        </authorList>
    </citation>
    <scope>NUCLEOTIDE SEQUENCE [LARGE SCALE GENOMIC DNA]</scope>
    <source>
        <strain evidence="1 2">HM-66</strain>
    </source>
</reference>
<sequence length="102" mass="10681">MPSIHADGCGWPWISLGTNKAPGLQLSGAFFPAAVHTAGRRLALAIDPRGRLRVLVDLPGHKKSAWLQLPAHTLPAAATHTAGRRLALASIHADGCGLRLPS</sequence>
<accession>A0A0D1L2T0</accession>
<dbReference type="Proteomes" id="UP000032247">
    <property type="component" value="Unassembled WGS sequence"/>
</dbReference>
<proteinExistence type="predicted"/>
<name>A0A0D1L2T0_BACIU</name>
<dbReference type="AlphaFoldDB" id="A0A0D1L2T0"/>
<dbReference type="EMBL" id="JXBC01000007">
    <property type="protein sequence ID" value="KIU09876.1"/>
    <property type="molecule type" value="Genomic_DNA"/>
</dbReference>
<protein>
    <submittedName>
        <fullName evidence="1">Uncharacterized protein</fullName>
    </submittedName>
</protein>
<evidence type="ECO:0000313" key="1">
    <source>
        <dbReference type="EMBL" id="KIU09876.1"/>
    </source>
</evidence>
<dbReference type="PATRIC" id="fig|1423.173.peg.3730"/>
<gene>
    <name evidence="1" type="ORF">SC09_contig10orf00054</name>
</gene>